<gene>
    <name evidence="6" type="ORF">SAMN06264868_1246</name>
</gene>
<evidence type="ECO:0000313" key="6">
    <source>
        <dbReference type="EMBL" id="SMP21704.1"/>
    </source>
</evidence>
<dbReference type="PANTHER" id="PTHR33823">
    <property type="entry name" value="RNA POLYMERASE-BINDING TRANSCRIPTION FACTOR DKSA-RELATED"/>
    <property type="match status" value="1"/>
</dbReference>
<evidence type="ECO:0000256" key="2">
    <source>
        <dbReference type="ARBA" id="ARBA00022771"/>
    </source>
</evidence>
<dbReference type="Pfam" id="PF01258">
    <property type="entry name" value="zf-dskA_traR"/>
    <property type="match status" value="1"/>
</dbReference>
<dbReference type="InterPro" id="IPR020458">
    <property type="entry name" value="Znf_DskA_TraR_CS"/>
</dbReference>
<feature type="zinc finger region" description="dksA C4-type" evidence="4">
    <location>
        <begin position="82"/>
        <end position="106"/>
    </location>
</feature>
<dbReference type="Proteomes" id="UP001157947">
    <property type="component" value="Unassembled WGS sequence"/>
</dbReference>
<dbReference type="PROSITE" id="PS51128">
    <property type="entry name" value="ZF_DKSA_2"/>
    <property type="match status" value="1"/>
</dbReference>
<dbReference type="PROSITE" id="PS01102">
    <property type="entry name" value="ZF_DKSA_1"/>
    <property type="match status" value="1"/>
</dbReference>
<evidence type="ECO:0000256" key="3">
    <source>
        <dbReference type="ARBA" id="ARBA00022833"/>
    </source>
</evidence>
<reference evidence="6" key="1">
    <citation type="submission" date="2017-05" db="EMBL/GenBank/DDBJ databases">
        <authorList>
            <person name="Varghese N."/>
            <person name="Submissions S."/>
        </authorList>
    </citation>
    <scope>NUCLEOTIDE SEQUENCE</scope>
    <source>
        <strain evidence="6">DSM 18763</strain>
    </source>
</reference>
<dbReference type="GO" id="GO:0008270">
    <property type="term" value="F:zinc ion binding"/>
    <property type="evidence" value="ECO:0007669"/>
    <property type="project" value="UniProtKB-KW"/>
</dbReference>
<dbReference type="SUPFAM" id="SSF109635">
    <property type="entry name" value="DnaK suppressor protein DksA, alpha-hairpin domain"/>
    <property type="match status" value="1"/>
</dbReference>
<keyword evidence="3" id="KW-0862">Zinc</keyword>
<dbReference type="EMBL" id="FXTX01000024">
    <property type="protein sequence ID" value="SMP21704.1"/>
    <property type="molecule type" value="Genomic_DNA"/>
</dbReference>
<dbReference type="AlphaFoldDB" id="A0AA46AFT0"/>
<comment type="caution">
    <text evidence="6">The sequence shown here is derived from an EMBL/GenBank/DDBJ whole genome shotgun (WGS) entry which is preliminary data.</text>
</comment>
<protein>
    <submittedName>
        <fullName evidence="6">Transcriptional regulator, TraR/DksA family</fullName>
    </submittedName>
</protein>
<sequence length="144" mass="16402">MALDLEKIKEKLLEKREQILKSLANANNTDLNEKSGVEDAADTVTSEISRETLYRLSQSERETLALIDLALRKIENGTYGICEECGAVIGEKRLEAIPWVRLCIDCSQNEEIVKSFAMKSEEESIYNIIPPTLTEEEENKYMQE</sequence>
<dbReference type="InterPro" id="IPR037187">
    <property type="entry name" value="DnaK_N"/>
</dbReference>
<evidence type="ECO:0000313" key="7">
    <source>
        <dbReference type="Proteomes" id="UP001157947"/>
    </source>
</evidence>
<organism evidence="6 7">
    <name type="scientific">Venenivibrio stagnispumantis</name>
    <dbReference type="NCBI Taxonomy" id="407998"/>
    <lineage>
        <taxon>Bacteria</taxon>
        <taxon>Pseudomonadati</taxon>
        <taxon>Aquificota</taxon>
        <taxon>Aquificia</taxon>
        <taxon>Aquificales</taxon>
        <taxon>Hydrogenothermaceae</taxon>
        <taxon>Venenivibrio</taxon>
    </lineage>
</organism>
<feature type="domain" description="Zinc finger DksA/TraR C4-type" evidence="5">
    <location>
        <begin position="77"/>
        <end position="106"/>
    </location>
</feature>
<accession>A0AA46AFT0</accession>
<evidence type="ECO:0000259" key="5">
    <source>
        <dbReference type="Pfam" id="PF01258"/>
    </source>
</evidence>
<evidence type="ECO:0000256" key="1">
    <source>
        <dbReference type="ARBA" id="ARBA00022723"/>
    </source>
</evidence>
<dbReference type="InterPro" id="IPR020460">
    <property type="entry name" value="Znf_C4-type_bac"/>
</dbReference>
<dbReference type="RefSeq" id="WP_283571469.1">
    <property type="nucleotide sequence ID" value="NZ_FXTX01000024.1"/>
</dbReference>
<dbReference type="SUPFAM" id="SSF57716">
    <property type="entry name" value="Glucocorticoid receptor-like (DNA-binding domain)"/>
    <property type="match status" value="1"/>
</dbReference>
<keyword evidence="7" id="KW-1185">Reference proteome</keyword>
<evidence type="ECO:0000256" key="4">
    <source>
        <dbReference type="PROSITE-ProRule" id="PRU00510"/>
    </source>
</evidence>
<proteinExistence type="predicted"/>
<name>A0AA46AFT0_9AQUI</name>
<dbReference type="PRINTS" id="PR00618">
    <property type="entry name" value="DKSAZNFINGER"/>
</dbReference>
<dbReference type="InterPro" id="IPR000962">
    <property type="entry name" value="Znf_DskA_TraR"/>
</dbReference>
<keyword evidence="1" id="KW-0479">Metal-binding</keyword>
<keyword evidence="2" id="KW-0863">Zinc-finger</keyword>
<dbReference type="PANTHER" id="PTHR33823:SF4">
    <property type="entry name" value="GENERAL STRESS PROTEIN 16O"/>
    <property type="match status" value="1"/>
</dbReference>
<dbReference type="Gene3D" id="1.20.120.910">
    <property type="entry name" value="DksA, coiled-coil domain"/>
    <property type="match status" value="1"/>
</dbReference>